<evidence type="ECO:0000256" key="3">
    <source>
        <dbReference type="ARBA" id="ARBA00022475"/>
    </source>
</evidence>
<evidence type="ECO:0000256" key="8">
    <source>
        <dbReference type="ARBA" id="ARBA00023136"/>
    </source>
</evidence>
<keyword evidence="4 9" id="KW-0812">Transmembrane</keyword>
<evidence type="ECO:0000256" key="1">
    <source>
        <dbReference type="ARBA" id="ARBA00004370"/>
    </source>
</evidence>
<keyword evidence="2 9" id="KW-0813">Transport</keyword>
<evidence type="ECO:0000256" key="6">
    <source>
        <dbReference type="ARBA" id="ARBA00022989"/>
    </source>
</evidence>
<dbReference type="Proteomes" id="UP001180087">
    <property type="component" value="Chromosome"/>
</dbReference>
<evidence type="ECO:0000256" key="4">
    <source>
        <dbReference type="ARBA" id="ARBA00022692"/>
    </source>
</evidence>
<dbReference type="PROSITE" id="PS01067">
    <property type="entry name" value="SECE_SEC61G"/>
    <property type="match status" value="1"/>
</dbReference>
<keyword evidence="7 9" id="KW-0811">Translocation</keyword>
<evidence type="ECO:0000256" key="7">
    <source>
        <dbReference type="ARBA" id="ARBA00023010"/>
    </source>
</evidence>
<comment type="subunit">
    <text evidence="9">Component of the Sec protein translocase complex. Heterotrimer consisting of SecY, SecE and SecG subunits. The heterotrimers can form oligomers, although 1 heterotrimer is thought to be able to translocate proteins. Interacts with the ribosome. Interacts with SecDF, and other proteins may be involved. Interacts with SecA.</text>
</comment>
<dbReference type="Gene3D" id="1.20.5.1030">
    <property type="entry name" value="Preprotein translocase secy subunit"/>
    <property type="match status" value="1"/>
</dbReference>
<dbReference type="InterPro" id="IPR001901">
    <property type="entry name" value="Translocase_SecE/Sec61-g"/>
</dbReference>
<name>A0ABY9KZ03_9BACI</name>
<feature type="transmembrane region" description="Helical" evidence="9">
    <location>
        <begin position="23"/>
        <end position="44"/>
    </location>
</feature>
<gene>
    <name evidence="9 10" type="primary">secE</name>
    <name evidence="10" type="ORF">QR721_00630</name>
</gene>
<dbReference type="Pfam" id="PF00584">
    <property type="entry name" value="SecE"/>
    <property type="match status" value="1"/>
</dbReference>
<dbReference type="EMBL" id="CP129113">
    <property type="protein sequence ID" value="WLV25962.1"/>
    <property type="molecule type" value="Genomic_DNA"/>
</dbReference>
<keyword evidence="3 9" id="KW-1003">Cell membrane</keyword>
<keyword evidence="5 9" id="KW-0653">Protein transport</keyword>
<dbReference type="InterPro" id="IPR038379">
    <property type="entry name" value="SecE_sf"/>
</dbReference>
<accession>A0ABY9KZ03</accession>
<protein>
    <recommendedName>
        <fullName evidence="9">Protein translocase subunit SecE</fullName>
    </recommendedName>
</protein>
<dbReference type="PANTHER" id="PTHR33910">
    <property type="entry name" value="PROTEIN TRANSLOCASE SUBUNIT SECE"/>
    <property type="match status" value="1"/>
</dbReference>
<organism evidence="10 11">
    <name type="scientific">Aciduricibacillus chroicocephali</name>
    <dbReference type="NCBI Taxonomy" id="3054939"/>
    <lineage>
        <taxon>Bacteria</taxon>
        <taxon>Bacillati</taxon>
        <taxon>Bacillota</taxon>
        <taxon>Bacilli</taxon>
        <taxon>Bacillales</taxon>
        <taxon>Bacillaceae</taxon>
        <taxon>Aciduricibacillus</taxon>
    </lineage>
</organism>
<dbReference type="HAMAP" id="MF_00422">
    <property type="entry name" value="SecE"/>
    <property type="match status" value="1"/>
</dbReference>
<dbReference type="InterPro" id="IPR005807">
    <property type="entry name" value="SecE_bac"/>
</dbReference>
<reference evidence="10" key="1">
    <citation type="submission" date="2023-06" db="EMBL/GenBank/DDBJ databases">
        <title>A Treasure from Seagulls: Isolation and Description of Aciduricobacillus qingdaonensis gen. nov., sp. nov., a Rare Obligately Uric Acid-utilizing Member in the Family Bacillaceae.</title>
        <authorList>
            <person name="Liu W."/>
            <person name="Wang B."/>
        </authorList>
    </citation>
    <scope>NUCLEOTIDE SEQUENCE</scope>
    <source>
        <strain evidence="10">44XB</strain>
    </source>
</reference>
<comment type="similarity">
    <text evidence="9">Belongs to the SecE/SEC61-gamma family.</text>
</comment>
<evidence type="ECO:0000313" key="10">
    <source>
        <dbReference type="EMBL" id="WLV25962.1"/>
    </source>
</evidence>
<keyword evidence="6 9" id="KW-1133">Transmembrane helix</keyword>
<evidence type="ECO:0000256" key="2">
    <source>
        <dbReference type="ARBA" id="ARBA00022448"/>
    </source>
</evidence>
<keyword evidence="11" id="KW-1185">Reference proteome</keyword>
<keyword evidence="8 9" id="KW-0472">Membrane</keyword>
<dbReference type="PANTHER" id="PTHR33910:SF1">
    <property type="entry name" value="PROTEIN TRANSLOCASE SUBUNIT SECE"/>
    <property type="match status" value="1"/>
</dbReference>
<dbReference type="RefSeq" id="WP_348029753.1">
    <property type="nucleotide sequence ID" value="NZ_CP129113.1"/>
</dbReference>
<evidence type="ECO:0000256" key="5">
    <source>
        <dbReference type="ARBA" id="ARBA00022927"/>
    </source>
</evidence>
<comment type="subcellular location">
    <subcellularLocation>
        <location evidence="9">Cell membrane</location>
        <topology evidence="9">Single-pass membrane protein</topology>
    </subcellularLocation>
    <subcellularLocation>
        <location evidence="1">Membrane</location>
    </subcellularLocation>
</comment>
<evidence type="ECO:0000313" key="11">
    <source>
        <dbReference type="Proteomes" id="UP001180087"/>
    </source>
</evidence>
<comment type="function">
    <text evidence="9">Essential subunit of the Sec protein translocation channel SecYEG. Clamps together the 2 halves of SecY. May contact the channel plug during translocation.</text>
</comment>
<dbReference type="NCBIfam" id="TIGR00964">
    <property type="entry name" value="secE_bact"/>
    <property type="match status" value="1"/>
</dbReference>
<sequence>MFKFFRNVSREMSKVSWPKGRELFNYTVTVIATVLFFAVFFGLVDFGISEALNTFFE</sequence>
<proteinExistence type="inferred from homology"/>
<evidence type="ECO:0000256" key="9">
    <source>
        <dbReference type="HAMAP-Rule" id="MF_00422"/>
    </source>
</evidence>